<dbReference type="InterPro" id="IPR052672">
    <property type="entry name" value="Type1_Cytokine_Rcpt_Type2"/>
</dbReference>
<gene>
    <name evidence="13" type="ORF">PHYPO_G00106690</name>
</gene>
<keyword evidence="3 10" id="KW-0812">Transmembrane</keyword>
<dbReference type="CDD" id="cd00063">
    <property type="entry name" value="FN3"/>
    <property type="match status" value="1"/>
</dbReference>
<keyword evidence="5" id="KW-0677">Repeat</keyword>
<keyword evidence="7 10" id="KW-0472">Membrane</keyword>
<accession>A0A5N5PXK0</accession>
<feature type="signal peptide" evidence="11">
    <location>
        <begin position="1"/>
        <end position="23"/>
    </location>
</feature>
<feature type="chain" id="PRO_5024346689" description="Fibronectin type-III domain-containing protein" evidence="11">
    <location>
        <begin position="24"/>
        <end position="695"/>
    </location>
</feature>
<dbReference type="InterPro" id="IPR013783">
    <property type="entry name" value="Ig-like_fold"/>
</dbReference>
<evidence type="ECO:0000256" key="3">
    <source>
        <dbReference type="ARBA" id="ARBA00022692"/>
    </source>
</evidence>
<evidence type="ECO:0000313" key="13">
    <source>
        <dbReference type="EMBL" id="KAB5584369.1"/>
    </source>
</evidence>
<evidence type="ECO:0000256" key="5">
    <source>
        <dbReference type="ARBA" id="ARBA00022737"/>
    </source>
</evidence>
<dbReference type="AlphaFoldDB" id="A0A5N5PXK0"/>
<dbReference type="PROSITE" id="PS50853">
    <property type="entry name" value="FN3"/>
    <property type="match status" value="2"/>
</dbReference>
<evidence type="ECO:0000256" key="11">
    <source>
        <dbReference type="SAM" id="SignalP"/>
    </source>
</evidence>
<protein>
    <recommendedName>
        <fullName evidence="12">Fibronectin type-III domain-containing protein</fullName>
    </recommendedName>
</protein>
<feature type="transmembrane region" description="Helical" evidence="10">
    <location>
        <begin position="440"/>
        <end position="461"/>
    </location>
</feature>
<evidence type="ECO:0000256" key="4">
    <source>
        <dbReference type="ARBA" id="ARBA00022729"/>
    </source>
</evidence>
<feature type="domain" description="Fibronectin type-III" evidence="12">
    <location>
        <begin position="222"/>
        <end position="316"/>
    </location>
</feature>
<dbReference type="SUPFAM" id="SSF49265">
    <property type="entry name" value="Fibronectin type III"/>
    <property type="match status" value="1"/>
</dbReference>
<evidence type="ECO:0000256" key="1">
    <source>
        <dbReference type="ARBA" id="ARBA00004479"/>
    </source>
</evidence>
<comment type="caution">
    <text evidence="13">The sequence shown here is derived from an EMBL/GenBank/DDBJ whole genome shotgun (WGS) entry which is preliminary data.</text>
</comment>
<comment type="similarity">
    <text evidence="2">Belongs to the type I cytokine receptor family. Type 2 subfamily.</text>
</comment>
<organism evidence="13 14">
    <name type="scientific">Pangasianodon hypophthalmus</name>
    <name type="common">Striped catfish</name>
    <name type="synonym">Helicophagus hypophthalmus</name>
    <dbReference type="NCBI Taxonomy" id="310915"/>
    <lineage>
        <taxon>Eukaryota</taxon>
        <taxon>Metazoa</taxon>
        <taxon>Chordata</taxon>
        <taxon>Craniata</taxon>
        <taxon>Vertebrata</taxon>
        <taxon>Euteleostomi</taxon>
        <taxon>Actinopterygii</taxon>
        <taxon>Neopterygii</taxon>
        <taxon>Teleostei</taxon>
        <taxon>Ostariophysi</taxon>
        <taxon>Siluriformes</taxon>
        <taxon>Pangasiidae</taxon>
        <taxon>Pangasianodon</taxon>
    </lineage>
</organism>
<dbReference type="Proteomes" id="UP000327468">
    <property type="component" value="Chromosome 2"/>
</dbReference>
<feature type="domain" description="Fibronectin type-III" evidence="12">
    <location>
        <begin position="114"/>
        <end position="214"/>
    </location>
</feature>
<evidence type="ECO:0000313" key="14">
    <source>
        <dbReference type="Proteomes" id="UP000327468"/>
    </source>
</evidence>
<keyword evidence="9" id="KW-0325">Glycoprotein</keyword>
<comment type="subcellular location">
    <subcellularLocation>
        <location evidence="1">Membrane</location>
        <topology evidence="1">Single-pass type I membrane protein</topology>
    </subcellularLocation>
</comment>
<evidence type="ECO:0000256" key="10">
    <source>
        <dbReference type="SAM" id="Phobius"/>
    </source>
</evidence>
<evidence type="ECO:0000259" key="12">
    <source>
        <dbReference type="PROSITE" id="PS50853"/>
    </source>
</evidence>
<sequence length="695" mass="77774">MDIFTQALRLVLLLLLNCELRDCYRVACTGELTVDQGIIPIGSNLTVHCRSDTVKCGRLFIIKFNGKEVLRKTSCFNVTAQVVVNEPKSWLYCAVEQGGRSHIVCGRDIMANLIPSPPQIKEIAFAKGSLSPTIHWYSSDDMENLKPSLRFRRTYGASGWMEGNVTQLHSGTLVLPEKLEPLTLYQFELRVCTVSMKYNCSLWSELLTQRSPGKAPSTKLDVWRIIMRNEQSDTQNVTVMWKPLGTEDSKGVLHHYEIVYKEKGTTHILNCSSAVTQYTLQLPLEVTELNVSAVTSAGSSPPASVRLTCSAGIPSPEINSSYAAGGGITLVWDSPHFPDRTSEQMLGFVVQWQCTPLQVQWKRNEKNYNSVYIQATQSSLCNISLYVESSDRVSCPSIKQIHMAKKGTDTIPTDLEKNNIAPHMKILKVQSAPEKTKDGLVVGICLITAVPIIIIVNLMYFKCTRQRIRKAFVSVGPSWLFQNLPKLGNSNAIKLLKDERCGSDLCWQPVDNDPPLSPVEDYSPPVERKESYPIVHKEVTTEERTVVQDWTVCPYKPQITISQGAEVACEVIEKEEDEPPWVVFSSPVFNTFDQHFFPSQGIHAPLPSCLTVDGRPVSMDLVDGFPFFTPSALDGNMWTDGRFAETGNGDQNQHQSQTVLPNDLVRCLKEPFFNDRPPLAVQRSLHTVQVDKQSF</sequence>
<evidence type="ECO:0000256" key="9">
    <source>
        <dbReference type="ARBA" id="ARBA00023180"/>
    </source>
</evidence>
<keyword evidence="14" id="KW-1185">Reference proteome</keyword>
<reference evidence="13 14" key="1">
    <citation type="submission" date="2019-06" db="EMBL/GenBank/DDBJ databases">
        <title>A chromosome-scale genome assembly of the striped catfish, Pangasianodon hypophthalmus.</title>
        <authorList>
            <person name="Wen M."/>
            <person name="Zahm M."/>
            <person name="Roques C."/>
            <person name="Cabau C."/>
            <person name="Klopp C."/>
            <person name="Donnadieu C."/>
            <person name="Jouanno E."/>
            <person name="Avarre J.-C."/>
            <person name="Campet M."/>
            <person name="Ha T.T.T."/>
            <person name="Dugue R."/>
            <person name="Lampietro C."/>
            <person name="Louis A."/>
            <person name="Herpin A."/>
            <person name="Echchiki A."/>
            <person name="Berthelot C."/>
            <person name="Parey E."/>
            <person name="Roest-Crollius H."/>
            <person name="Braasch I."/>
            <person name="Postlethwait J."/>
            <person name="Bobe J."/>
            <person name="Montfort J."/>
            <person name="Bouchez O."/>
            <person name="Begum T."/>
            <person name="Schartl M."/>
            <person name="Guiguen Y."/>
        </authorList>
    </citation>
    <scope>NUCLEOTIDE SEQUENCE [LARGE SCALE GENOMIC DNA]</scope>
    <source>
        <strain evidence="13 14">Indonesia</strain>
        <tissue evidence="13">Blood</tissue>
    </source>
</reference>
<keyword evidence="8" id="KW-0675">Receptor</keyword>
<proteinExistence type="inferred from homology"/>
<dbReference type="Gene3D" id="2.60.40.10">
    <property type="entry name" value="Immunoglobulins"/>
    <property type="match status" value="2"/>
</dbReference>
<dbReference type="PANTHER" id="PTHR48423">
    <property type="entry name" value="INTERLEUKIN-27 RECEPTOR SUBUNIT ALPHA"/>
    <property type="match status" value="1"/>
</dbReference>
<dbReference type="PANTHER" id="PTHR48423:SF2">
    <property type="entry name" value="INTERLEUKIN-12 RECEPTOR SUBUNIT BETA-2"/>
    <property type="match status" value="1"/>
</dbReference>
<dbReference type="InterPro" id="IPR003961">
    <property type="entry name" value="FN3_dom"/>
</dbReference>
<evidence type="ECO:0000256" key="8">
    <source>
        <dbReference type="ARBA" id="ARBA00023170"/>
    </source>
</evidence>
<keyword evidence="6 10" id="KW-1133">Transmembrane helix</keyword>
<evidence type="ECO:0000256" key="2">
    <source>
        <dbReference type="ARBA" id="ARBA00008921"/>
    </source>
</evidence>
<evidence type="ECO:0000256" key="7">
    <source>
        <dbReference type="ARBA" id="ARBA00023136"/>
    </source>
</evidence>
<dbReference type="InterPro" id="IPR036116">
    <property type="entry name" value="FN3_sf"/>
</dbReference>
<evidence type="ECO:0000256" key="6">
    <source>
        <dbReference type="ARBA" id="ARBA00022989"/>
    </source>
</evidence>
<dbReference type="GO" id="GO:0005886">
    <property type="term" value="C:plasma membrane"/>
    <property type="evidence" value="ECO:0007669"/>
    <property type="project" value="UniProtKB-ARBA"/>
</dbReference>
<dbReference type="EMBL" id="VFJC01000003">
    <property type="protein sequence ID" value="KAB5584369.1"/>
    <property type="molecule type" value="Genomic_DNA"/>
</dbReference>
<name>A0A5N5PXK0_PANHP</name>
<keyword evidence="4 11" id="KW-0732">Signal</keyword>